<evidence type="ECO:0000256" key="1">
    <source>
        <dbReference type="SAM" id="MobiDB-lite"/>
    </source>
</evidence>
<reference evidence="2 3" key="1">
    <citation type="submission" date="2019-05" db="EMBL/GenBank/DDBJ databases">
        <title>Another draft genome of Portunus trituberculatus and its Hox gene families provides insights of decapod evolution.</title>
        <authorList>
            <person name="Jeong J.-H."/>
            <person name="Song I."/>
            <person name="Kim S."/>
            <person name="Choi T."/>
            <person name="Kim D."/>
            <person name="Ryu S."/>
            <person name="Kim W."/>
        </authorList>
    </citation>
    <scope>NUCLEOTIDE SEQUENCE [LARGE SCALE GENOMIC DNA]</scope>
    <source>
        <tissue evidence="2">Muscle</tissue>
    </source>
</reference>
<comment type="caution">
    <text evidence="2">The sequence shown here is derived from an EMBL/GenBank/DDBJ whole genome shotgun (WGS) entry which is preliminary data.</text>
</comment>
<protein>
    <submittedName>
        <fullName evidence="2">Uncharacterized protein</fullName>
    </submittedName>
</protein>
<name>A0A5B7DIB3_PORTR</name>
<feature type="region of interest" description="Disordered" evidence="1">
    <location>
        <begin position="85"/>
        <end position="125"/>
    </location>
</feature>
<dbReference type="EMBL" id="VSRR010000910">
    <property type="protein sequence ID" value="MPC20789.1"/>
    <property type="molecule type" value="Genomic_DNA"/>
</dbReference>
<proteinExistence type="predicted"/>
<dbReference type="Proteomes" id="UP000324222">
    <property type="component" value="Unassembled WGS sequence"/>
</dbReference>
<feature type="compositionally biased region" description="Low complexity" evidence="1">
    <location>
        <begin position="98"/>
        <end position="116"/>
    </location>
</feature>
<sequence length="125" mass="13835">MLIASRHPSRHAAKVTQPSPLFVRLAGFANYESTESFSNLPSRDIVPDTSESCMGWRGGKGGGKGNEAVISLCLKKTSLKLRRRKIRRNKSETVCNESSSSSGREQQQQQQQQQQQGNSRLGASW</sequence>
<gene>
    <name evidence="2" type="ORF">E2C01_013748</name>
</gene>
<evidence type="ECO:0000313" key="2">
    <source>
        <dbReference type="EMBL" id="MPC20789.1"/>
    </source>
</evidence>
<dbReference type="AlphaFoldDB" id="A0A5B7DIB3"/>
<organism evidence="2 3">
    <name type="scientific">Portunus trituberculatus</name>
    <name type="common">Swimming crab</name>
    <name type="synonym">Neptunus trituberculatus</name>
    <dbReference type="NCBI Taxonomy" id="210409"/>
    <lineage>
        <taxon>Eukaryota</taxon>
        <taxon>Metazoa</taxon>
        <taxon>Ecdysozoa</taxon>
        <taxon>Arthropoda</taxon>
        <taxon>Crustacea</taxon>
        <taxon>Multicrustacea</taxon>
        <taxon>Malacostraca</taxon>
        <taxon>Eumalacostraca</taxon>
        <taxon>Eucarida</taxon>
        <taxon>Decapoda</taxon>
        <taxon>Pleocyemata</taxon>
        <taxon>Brachyura</taxon>
        <taxon>Eubrachyura</taxon>
        <taxon>Portunoidea</taxon>
        <taxon>Portunidae</taxon>
        <taxon>Portuninae</taxon>
        <taxon>Portunus</taxon>
    </lineage>
</organism>
<accession>A0A5B7DIB3</accession>
<keyword evidence="3" id="KW-1185">Reference proteome</keyword>
<evidence type="ECO:0000313" key="3">
    <source>
        <dbReference type="Proteomes" id="UP000324222"/>
    </source>
</evidence>